<keyword evidence="1" id="KW-0479">Metal-binding</keyword>
<evidence type="ECO:0000256" key="3">
    <source>
        <dbReference type="ARBA" id="ARBA00022833"/>
    </source>
</evidence>
<dbReference type="EMBL" id="CATQJA010002662">
    <property type="protein sequence ID" value="CAJ0580875.1"/>
    <property type="molecule type" value="Genomic_DNA"/>
</dbReference>
<dbReference type="Pfam" id="PF14634">
    <property type="entry name" value="zf-RING_5"/>
    <property type="match status" value="1"/>
</dbReference>
<reference evidence="7" key="1">
    <citation type="submission" date="2023-06" db="EMBL/GenBank/DDBJ databases">
        <authorList>
            <person name="Delattre M."/>
        </authorList>
    </citation>
    <scope>NUCLEOTIDE SEQUENCE</scope>
    <source>
        <strain evidence="7">AF72</strain>
    </source>
</reference>
<gene>
    <name evidence="7" type="ORF">MSPICULIGERA_LOCUS19050</name>
</gene>
<evidence type="ECO:0000256" key="5">
    <source>
        <dbReference type="SAM" id="MobiDB-lite"/>
    </source>
</evidence>
<keyword evidence="2 4" id="KW-0863">Zinc-finger</keyword>
<sequence length="539" mass="61089">MQRPRAASSSPPASRARMTYTVEAPETFLIQQRQRFARAMRREQEHLIPRAVIDDMAPLSPATITRLLEAQDPDATLQEIERRLEREAMELRARTGQPQPVYPPIQYPLPPALQAVVEAGALLDFPELPTSNEEYPLPPIRRRHRINVPLVIDNHTVPLVLQIELEAEERPNQLMDVDRNDQANPEGRGEENAENAENVGRNPRAIPGETVQQVQDAAIETTRDMATRLGDLLQWLAENNRHDNGNQVVNGMSALVNLNRRGSNFVDRPGETYDEARERVFAELAAMRETVAAMSERLLAASRRVPEASGDVAKHAWHSFFRCPDCSSPYGQNTQPCLVRDGNYLIFCRDCSVRRYPNAVGNERQMIYLQGDIPFYPSRKQLECAVCFIDYNLTTHRPLVLSCGHLLCTSCYTRLQSLQCPICRCEDLKYCSVVGDYVQSMLKELRQMKASQEEIQKEWEQLTTGICQYCTHETPKDELQMCTRCFGRMSCQECAQQRHAGLGHELIRCAELPPIEENPDASEVPLEDVIPHSSAATTN</sequence>
<comment type="caution">
    <text evidence="7">The sequence shown here is derived from an EMBL/GenBank/DDBJ whole genome shotgun (WGS) entry which is preliminary data.</text>
</comment>
<evidence type="ECO:0000256" key="1">
    <source>
        <dbReference type="ARBA" id="ARBA00022723"/>
    </source>
</evidence>
<dbReference type="AlphaFoldDB" id="A0AA36D4S7"/>
<dbReference type="Proteomes" id="UP001177023">
    <property type="component" value="Unassembled WGS sequence"/>
</dbReference>
<evidence type="ECO:0000313" key="8">
    <source>
        <dbReference type="Proteomes" id="UP001177023"/>
    </source>
</evidence>
<dbReference type="InterPro" id="IPR017907">
    <property type="entry name" value="Znf_RING_CS"/>
</dbReference>
<keyword evidence="8" id="KW-1185">Reference proteome</keyword>
<evidence type="ECO:0000256" key="4">
    <source>
        <dbReference type="PROSITE-ProRule" id="PRU00175"/>
    </source>
</evidence>
<evidence type="ECO:0000256" key="2">
    <source>
        <dbReference type="ARBA" id="ARBA00022771"/>
    </source>
</evidence>
<protein>
    <recommendedName>
        <fullName evidence="6">RING-type domain-containing protein</fullName>
    </recommendedName>
</protein>
<dbReference type="PROSITE" id="PS50089">
    <property type="entry name" value="ZF_RING_2"/>
    <property type="match status" value="1"/>
</dbReference>
<dbReference type="InterPro" id="IPR001841">
    <property type="entry name" value="Znf_RING"/>
</dbReference>
<proteinExistence type="predicted"/>
<feature type="domain" description="RING-type" evidence="6">
    <location>
        <begin position="384"/>
        <end position="424"/>
    </location>
</feature>
<organism evidence="7 8">
    <name type="scientific">Mesorhabditis spiculigera</name>
    <dbReference type="NCBI Taxonomy" id="96644"/>
    <lineage>
        <taxon>Eukaryota</taxon>
        <taxon>Metazoa</taxon>
        <taxon>Ecdysozoa</taxon>
        <taxon>Nematoda</taxon>
        <taxon>Chromadorea</taxon>
        <taxon>Rhabditida</taxon>
        <taxon>Rhabditina</taxon>
        <taxon>Rhabditomorpha</taxon>
        <taxon>Rhabditoidea</taxon>
        <taxon>Rhabditidae</taxon>
        <taxon>Mesorhabditinae</taxon>
        <taxon>Mesorhabditis</taxon>
    </lineage>
</organism>
<accession>A0AA36D4S7</accession>
<keyword evidence="3" id="KW-0862">Zinc</keyword>
<dbReference type="GO" id="GO:0008270">
    <property type="term" value="F:zinc ion binding"/>
    <property type="evidence" value="ECO:0007669"/>
    <property type="project" value="UniProtKB-KW"/>
</dbReference>
<feature type="non-terminal residue" evidence="7">
    <location>
        <position position="539"/>
    </location>
</feature>
<dbReference type="SUPFAM" id="SSF57850">
    <property type="entry name" value="RING/U-box"/>
    <property type="match status" value="1"/>
</dbReference>
<dbReference type="Gene3D" id="3.30.40.10">
    <property type="entry name" value="Zinc/RING finger domain, C3HC4 (zinc finger)"/>
    <property type="match status" value="1"/>
</dbReference>
<dbReference type="SMART" id="SM00184">
    <property type="entry name" value="RING"/>
    <property type="match status" value="1"/>
</dbReference>
<evidence type="ECO:0000313" key="7">
    <source>
        <dbReference type="EMBL" id="CAJ0580875.1"/>
    </source>
</evidence>
<feature type="region of interest" description="Disordered" evidence="5">
    <location>
        <begin position="518"/>
        <end position="539"/>
    </location>
</feature>
<feature type="compositionally biased region" description="Basic and acidic residues" evidence="5">
    <location>
        <begin position="172"/>
        <end position="191"/>
    </location>
</feature>
<feature type="region of interest" description="Disordered" evidence="5">
    <location>
        <begin position="172"/>
        <end position="210"/>
    </location>
</feature>
<name>A0AA36D4S7_9BILA</name>
<evidence type="ECO:0000259" key="6">
    <source>
        <dbReference type="PROSITE" id="PS50089"/>
    </source>
</evidence>
<dbReference type="InterPro" id="IPR013083">
    <property type="entry name" value="Znf_RING/FYVE/PHD"/>
</dbReference>
<dbReference type="PROSITE" id="PS00518">
    <property type="entry name" value="ZF_RING_1"/>
    <property type="match status" value="1"/>
</dbReference>